<evidence type="ECO:0000313" key="13">
    <source>
        <dbReference type="EMBL" id="CAH1444871.1"/>
    </source>
</evidence>
<dbReference type="Proteomes" id="UP001157418">
    <property type="component" value="Unassembled WGS sequence"/>
</dbReference>
<gene>
    <name evidence="13" type="ORF">LVIROSA_LOCUS30672</name>
</gene>
<proteinExistence type="inferred from homology"/>
<keyword evidence="14" id="KW-1185">Reference proteome</keyword>
<sequence>MIMQKMKMATQAQVDMCSCMPKSNFMKLKETTNCDLILRISGVYRCSSLSMPNNMVHGILKQLGYVKEGNYTALMYDNTLTIKLSKNQIFCSRSRSRNIRLPRLYAILIASISTSRDRGVAEIAFGDTTVENKIPYTMNVAEDFQQTFDRITPNDNSIFLLLWHVLHLILRVFYFAQEVFQTVENYLITNGIVKAYEHLNLQRVNYLGVVIDSVEARETTEVIQLLEWLSDIGIKKVCLYDKEGVLKKSKEVFVERFNSSKPSNDDSKMDSLLNKKQMDFEFVSISDGKVVIAKAANVLFKKYYLDDDDAEKPFFTESYLTDALKTLGVVEPDPDLLLVYAPARCHLGFPAWRIRYTEIVHMGPLKHKKYGLILKAIHNFTKVKQNYGS</sequence>
<reference evidence="13 14" key="1">
    <citation type="submission" date="2022-01" db="EMBL/GenBank/DDBJ databases">
        <authorList>
            <person name="Xiong W."/>
            <person name="Schranz E."/>
        </authorList>
    </citation>
    <scope>NUCLEOTIDE SEQUENCE [LARGE SCALE GENOMIC DNA]</scope>
</reference>
<dbReference type="EC" id="2.5.1.87" evidence="5"/>
<accession>A0AAU9P448</accession>
<comment type="pathway">
    <text evidence="3">Protein modification; protein glycosylation.</text>
</comment>
<evidence type="ECO:0000256" key="9">
    <source>
        <dbReference type="ARBA" id="ARBA00022842"/>
    </source>
</evidence>
<dbReference type="AlphaFoldDB" id="A0AAU9P448"/>
<evidence type="ECO:0000256" key="7">
    <source>
        <dbReference type="ARBA" id="ARBA00022692"/>
    </source>
</evidence>
<evidence type="ECO:0000256" key="3">
    <source>
        <dbReference type="ARBA" id="ARBA00004922"/>
    </source>
</evidence>
<dbReference type="InterPro" id="IPR038887">
    <property type="entry name" value="Nus1/NgBR"/>
</dbReference>
<dbReference type="EMBL" id="CAKMRJ010005523">
    <property type="protein sequence ID" value="CAH1444871.1"/>
    <property type="molecule type" value="Genomic_DNA"/>
</dbReference>
<comment type="subcellular location">
    <subcellularLocation>
        <location evidence="2">Endoplasmic reticulum membrane</location>
    </subcellularLocation>
</comment>
<comment type="catalytic activity">
    <reaction evidence="12">
        <text>n isopentenyl diphosphate + (2E,6E)-farnesyl diphosphate = a di-trans,poly-cis-polyprenyl diphosphate + n diphosphate</text>
        <dbReference type="Rhea" id="RHEA:53008"/>
        <dbReference type="Rhea" id="RHEA-COMP:19494"/>
        <dbReference type="ChEBI" id="CHEBI:33019"/>
        <dbReference type="ChEBI" id="CHEBI:128769"/>
        <dbReference type="ChEBI" id="CHEBI:136960"/>
        <dbReference type="ChEBI" id="CHEBI:175763"/>
        <dbReference type="EC" id="2.5.1.87"/>
    </reaction>
</comment>
<keyword evidence="7" id="KW-0812">Transmembrane</keyword>
<keyword evidence="11" id="KW-0472">Membrane</keyword>
<dbReference type="PANTHER" id="PTHR21528">
    <property type="entry name" value="DEHYDRODOLICHYL DIPHOSPHATE SYNTHASE COMPLEX SUBUNIT NUS1"/>
    <property type="match status" value="1"/>
</dbReference>
<evidence type="ECO:0000256" key="1">
    <source>
        <dbReference type="ARBA" id="ARBA00001946"/>
    </source>
</evidence>
<evidence type="ECO:0000256" key="4">
    <source>
        <dbReference type="ARBA" id="ARBA00005432"/>
    </source>
</evidence>
<dbReference type="SUPFAM" id="SSF64005">
    <property type="entry name" value="Undecaprenyl diphosphate synthase"/>
    <property type="match status" value="1"/>
</dbReference>
<evidence type="ECO:0000256" key="2">
    <source>
        <dbReference type="ARBA" id="ARBA00004586"/>
    </source>
</evidence>
<comment type="similarity">
    <text evidence="4">Belongs to the UPP synthase family.</text>
</comment>
<comment type="caution">
    <text evidence="13">The sequence shown here is derived from an EMBL/GenBank/DDBJ whole genome shotgun (WGS) entry which is preliminary data.</text>
</comment>
<dbReference type="GO" id="GO:1904423">
    <property type="term" value="C:dehydrodolichyl diphosphate synthase complex"/>
    <property type="evidence" value="ECO:0007669"/>
    <property type="project" value="InterPro"/>
</dbReference>
<keyword evidence="8" id="KW-0256">Endoplasmic reticulum</keyword>
<evidence type="ECO:0000256" key="11">
    <source>
        <dbReference type="ARBA" id="ARBA00023136"/>
    </source>
</evidence>
<evidence type="ECO:0000256" key="5">
    <source>
        <dbReference type="ARBA" id="ARBA00012596"/>
    </source>
</evidence>
<dbReference type="GO" id="GO:0005789">
    <property type="term" value="C:endoplasmic reticulum membrane"/>
    <property type="evidence" value="ECO:0007669"/>
    <property type="project" value="UniProtKB-SubCell"/>
</dbReference>
<dbReference type="GO" id="GO:0045547">
    <property type="term" value="F:ditrans,polycis-polyprenyl diphosphate synthase [(2E,6E)-farnesyl diphosphate specific] activity"/>
    <property type="evidence" value="ECO:0007669"/>
    <property type="project" value="UniProtKB-EC"/>
</dbReference>
<keyword evidence="10" id="KW-1133">Transmembrane helix</keyword>
<keyword evidence="9" id="KW-0460">Magnesium</keyword>
<dbReference type="Gene3D" id="3.40.1180.10">
    <property type="entry name" value="Decaprenyl diphosphate synthase-like"/>
    <property type="match status" value="1"/>
</dbReference>
<protein>
    <recommendedName>
        <fullName evidence="5">ditrans,polycis-polyprenyl diphosphate synthase [(2E,6E)-farnesyldiphosphate specific]</fullName>
        <ecNumber evidence="5">2.5.1.87</ecNumber>
    </recommendedName>
</protein>
<dbReference type="PANTHER" id="PTHR21528:SF0">
    <property type="entry name" value="DEHYDRODOLICHYL DIPHOSPHATE SYNTHASE COMPLEX SUBUNIT NUS1"/>
    <property type="match status" value="1"/>
</dbReference>
<dbReference type="InterPro" id="IPR036424">
    <property type="entry name" value="UPP_synth-like_sf"/>
</dbReference>
<evidence type="ECO:0000256" key="8">
    <source>
        <dbReference type="ARBA" id="ARBA00022824"/>
    </source>
</evidence>
<keyword evidence="6" id="KW-0808">Transferase</keyword>
<evidence type="ECO:0000256" key="12">
    <source>
        <dbReference type="ARBA" id="ARBA00047353"/>
    </source>
</evidence>
<comment type="cofactor">
    <cofactor evidence="1">
        <name>Mg(2+)</name>
        <dbReference type="ChEBI" id="CHEBI:18420"/>
    </cofactor>
</comment>
<organism evidence="13 14">
    <name type="scientific">Lactuca virosa</name>
    <dbReference type="NCBI Taxonomy" id="75947"/>
    <lineage>
        <taxon>Eukaryota</taxon>
        <taxon>Viridiplantae</taxon>
        <taxon>Streptophyta</taxon>
        <taxon>Embryophyta</taxon>
        <taxon>Tracheophyta</taxon>
        <taxon>Spermatophyta</taxon>
        <taxon>Magnoliopsida</taxon>
        <taxon>eudicotyledons</taxon>
        <taxon>Gunneridae</taxon>
        <taxon>Pentapetalae</taxon>
        <taxon>asterids</taxon>
        <taxon>campanulids</taxon>
        <taxon>Asterales</taxon>
        <taxon>Asteraceae</taxon>
        <taxon>Cichorioideae</taxon>
        <taxon>Cichorieae</taxon>
        <taxon>Lactucinae</taxon>
        <taxon>Lactuca</taxon>
    </lineage>
</organism>
<evidence type="ECO:0000313" key="14">
    <source>
        <dbReference type="Proteomes" id="UP001157418"/>
    </source>
</evidence>
<evidence type="ECO:0000256" key="6">
    <source>
        <dbReference type="ARBA" id="ARBA00022679"/>
    </source>
</evidence>
<name>A0AAU9P448_9ASTR</name>
<evidence type="ECO:0000256" key="10">
    <source>
        <dbReference type="ARBA" id="ARBA00022989"/>
    </source>
</evidence>